<proteinExistence type="predicted"/>
<evidence type="ECO:0000256" key="1">
    <source>
        <dbReference type="SAM" id="MobiDB-lite"/>
    </source>
</evidence>
<feature type="region of interest" description="Disordered" evidence="1">
    <location>
        <begin position="59"/>
        <end position="81"/>
    </location>
</feature>
<keyword evidence="3" id="KW-1185">Reference proteome</keyword>
<accession>A0A1I1RE01</accession>
<dbReference type="STRING" id="32040.SAMN04489710_10147"/>
<sequence>MQAAEARIPELAAEAGRRAHERALRQPGAVILTALDGQLVEQRADGGVRVLKQLPSSTPVREGARFTRKPGSTALRSHDRW</sequence>
<protein>
    <submittedName>
        <fullName evidence="2">Uncharacterized protein</fullName>
    </submittedName>
</protein>
<evidence type="ECO:0000313" key="2">
    <source>
        <dbReference type="EMBL" id="SFD32574.1"/>
    </source>
</evidence>
<evidence type="ECO:0000313" key="3">
    <source>
        <dbReference type="Proteomes" id="UP000199517"/>
    </source>
</evidence>
<reference evidence="3" key="1">
    <citation type="submission" date="2016-10" db="EMBL/GenBank/DDBJ databases">
        <authorList>
            <person name="Varghese N."/>
            <person name="Submissions S."/>
        </authorList>
    </citation>
    <scope>NUCLEOTIDE SEQUENCE [LARGE SCALE GENOMIC DNA]</scope>
    <source>
        <strain evidence="3">DSM 7481</strain>
    </source>
</reference>
<name>A0A1I1RE01_9BURK</name>
<dbReference type="EMBL" id="FOMQ01000001">
    <property type="protein sequence ID" value="SFD32574.1"/>
    <property type="molecule type" value="Genomic_DNA"/>
</dbReference>
<gene>
    <name evidence="2" type="ORF">SAMN04489710_10147</name>
</gene>
<dbReference type="Proteomes" id="UP000199517">
    <property type="component" value="Unassembled WGS sequence"/>
</dbReference>
<organism evidence="2 3">
    <name type="scientific">Paracidovorax konjaci</name>
    <dbReference type="NCBI Taxonomy" id="32040"/>
    <lineage>
        <taxon>Bacteria</taxon>
        <taxon>Pseudomonadati</taxon>
        <taxon>Pseudomonadota</taxon>
        <taxon>Betaproteobacteria</taxon>
        <taxon>Burkholderiales</taxon>
        <taxon>Comamonadaceae</taxon>
        <taxon>Paracidovorax</taxon>
    </lineage>
</organism>
<dbReference type="AlphaFoldDB" id="A0A1I1RE01"/>